<evidence type="ECO:0000313" key="2">
    <source>
        <dbReference type="Proteomes" id="UP000653305"/>
    </source>
</evidence>
<keyword evidence="2" id="KW-1185">Reference proteome</keyword>
<evidence type="ECO:0000313" key="1">
    <source>
        <dbReference type="EMBL" id="GFP81431.1"/>
    </source>
</evidence>
<gene>
    <name evidence="1" type="ORF">PHJA_000286400</name>
</gene>
<protein>
    <submittedName>
        <fullName evidence="1">Uncharacterized protein</fullName>
    </submittedName>
</protein>
<proteinExistence type="predicted"/>
<dbReference type="EMBL" id="BMAC01000029">
    <property type="protein sequence ID" value="GFP81431.1"/>
    <property type="molecule type" value="Genomic_DNA"/>
</dbReference>
<name>A0A830BHC3_9LAMI</name>
<dbReference type="AlphaFoldDB" id="A0A830BHC3"/>
<comment type="caution">
    <text evidence="1">The sequence shown here is derived from an EMBL/GenBank/DDBJ whole genome shotgun (WGS) entry which is preliminary data.</text>
</comment>
<dbReference type="Proteomes" id="UP000653305">
    <property type="component" value="Unassembled WGS sequence"/>
</dbReference>
<accession>A0A830BHC3</accession>
<sequence length="69" mass="8106">MGRLPRFRSSPLCVLFVRRRFRWTSSLPKSSNTLGICSFLVLEWELVLRTQSALRNLMDLRQNGLEHSQ</sequence>
<organism evidence="1 2">
    <name type="scientific">Phtheirospermum japonicum</name>
    <dbReference type="NCBI Taxonomy" id="374723"/>
    <lineage>
        <taxon>Eukaryota</taxon>
        <taxon>Viridiplantae</taxon>
        <taxon>Streptophyta</taxon>
        <taxon>Embryophyta</taxon>
        <taxon>Tracheophyta</taxon>
        <taxon>Spermatophyta</taxon>
        <taxon>Magnoliopsida</taxon>
        <taxon>eudicotyledons</taxon>
        <taxon>Gunneridae</taxon>
        <taxon>Pentapetalae</taxon>
        <taxon>asterids</taxon>
        <taxon>lamiids</taxon>
        <taxon>Lamiales</taxon>
        <taxon>Orobanchaceae</taxon>
        <taxon>Orobanchaceae incertae sedis</taxon>
        <taxon>Phtheirospermum</taxon>
    </lineage>
</organism>
<reference evidence="1" key="1">
    <citation type="submission" date="2020-07" db="EMBL/GenBank/DDBJ databases">
        <title>Ethylene signaling mediates host invasion by parasitic plants.</title>
        <authorList>
            <person name="Yoshida S."/>
        </authorList>
    </citation>
    <scope>NUCLEOTIDE SEQUENCE</scope>
    <source>
        <strain evidence="1">Okayama</strain>
    </source>
</reference>